<evidence type="ECO:0000313" key="11">
    <source>
        <dbReference type="EMBL" id="KRQ87057.1"/>
    </source>
</evidence>
<comment type="subcellular location">
    <subcellularLocation>
        <location evidence="1">Cytoplasm</location>
    </subcellularLocation>
</comment>
<comment type="caution">
    <text evidence="11">The sequence shown here is derived from an EMBL/GenBank/DDBJ whole genome shotgun (WGS) entry which is preliminary data.</text>
</comment>
<dbReference type="CDD" id="cd01136">
    <property type="entry name" value="ATPase_flagellum-secretory_path_III"/>
    <property type="match status" value="1"/>
</dbReference>
<dbReference type="FunFam" id="3.40.50.12240:FF:000002">
    <property type="entry name" value="Flagellum-specific ATP synthase FliI"/>
    <property type="match status" value="1"/>
</dbReference>
<dbReference type="InterPro" id="IPR040627">
    <property type="entry name" value="T3SS_ATPase_C"/>
</dbReference>
<organism evidence="11 12">
    <name type="scientific">Caloramator mitchellensis</name>
    <dbReference type="NCBI Taxonomy" id="908809"/>
    <lineage>
        <taxon>Bacteria</taxon>
        <taxon>Bacillati</taxon>
        <taxon>Bacillota</taxon>
        <taxon>Clostridia</taxon>
        <taxon>Eubacteriales</taxon>
        <taxon>Clostridiaceae</taxon>
        <taxon>Caloramator</taxon>
    </lineage>
</organism>
<dbReference type="GO" id="GO:0071973">
    <property type="term" value="P:bacterial-type flagellum-dependent cell motility"/>
    <property type="evidence" value="ECO:0007669"/>
    <property type="project" value="InterPro"/>
</dbReference>
<dbReference type="GO" id="GO:0005524">
    <property type="term" value="F:ATP binding"/>
    <property type="evidence" value="ECO:0007669"/>
    <property type="project" value="UniProtKB-KW"/>
</dbReference>
<dbReference type="InterPro" id="IPR003593">
    <property type="entry name" value="AAA+_ATPase"/>
</dbReference>
<keyword evidence="2" id="KW-0813">Transport</keyword>
<dbReference type="GO" id="GO:0030257">
    <property type="term" value="C:type III protein secretion system complex"/>
    <property type="evidence" value="ECO:0007669"/>
    <property type="project" value="InterPro"/>
</dbReference>
<dbReference type="PANTHER" id="PTHR15184">
    <property type="entry name" value="ATP SYNTHASE"/>
    <property type="match status" value="1"/>
</dbReference>
<dbReference type="SMART" id="SM00382">
    <property type="entry name" value="AAA"/>
    <property type="match status" value="1"/>
</dbReference>
<dbReference type="InterPro" id="IPR000194">
    <property type="entry name" value="ATPase_F1/V1/A1_a/bsu_nucl-bd"/>
</dbReference>
<keyword evidence="8" id="KW-0406">Ion transport</keyword>
<proteinExistence type="predicted"/>
<dbReference type="GO" id="GO:0046933">
    <property type="term" value="F:proton-transporting ATP synthase activity, rotational mechanism"/>
    <property type="evidence" value="ECO:0007669"/>
    <property type="project" value="TreeGrafter"/>
</dbReference>
<dbReference type="STRING" id="908809.ABG79_01250"/>
<evidence type="ECO:0000256" key="6">
    <source>
        <dbReference type="ARBA" id="ARBA00022927"/>
    </source>
</evidence>
<comment type="catalytic activity">
    <reaction evidence="9">
        <text>ATP + H2O + cellular proteinSide 1 = ADP + phosphate + cellular proteinSide 2.</text>
        <dbReference type="EC" id="7.4.2.8"/>
    </reaction>
</comment>
<dbReference type="NCBIfam" id="TIGR03497">
    <property type="entry name" value="FliI_clade2"/>
    <property type="match status" value="1"/>
</dbReference>
<evidence type="ECO:0000259" key="10">
    <source>
        <dbReference type="SMART" id="SM00382"/>
    </source>
</evidence>
<evidence type="ECO:0000256" key="1">
    <source>
        <dbReference type="ARBA" id="ARBA00004496"/>
    </source>
</evidence>
<dbReference type="GO" id="GO:0005737">
    <property type="term" value="C:cytoplasm"/>
    <property type="evidence" value="ECO:0007669"/>
    <property type="project" value="UniProtKB-SubCell"/>
</dbReference>
<dbReference type="GO" id="GO:0016887">
    <property type="term" value="F:ATP hydrolysis activity"/>
    <property type="evidence" value="ECO:0007669"/>
    <property type="project" value="InterPro"/>
</dbReference>
<keyword evidence="7" id="KW-1278">Translocase</keyword>
<evidence type="ECO:0000256" key="2">
    <source>
        <dbReference type="ARBA" id="ARBA00022448"/>
    </source>
</evidence>
<evidence type="ECO:0000256" key="9">
    <source>
        <dbReference type="ARBA" id="ARBA00034006"/>
    </source>
</evidence>
<evidence type="ECO:0000256" key="5">
    <source>
        <dbReference type="ARBA" id="ARBA00022840"/>
    </source>
</evidence>
<gene>
    <name evidence="11" type="primary">yscN</name>
    <name evidence="11" type="ORF">ABG79_01250</name>
</gene>
<name>A0A0R3JU67_CALMK</name>
<evidence type="ECO:0000256" key="3">
    <source>
        <dbReference type="ARBA" id="ARBA00022490"/>
    </source>
</evidence>
<evidence type="ECO:0000256" key="8">
    <source>
        <dbReference type="ARBA" id="ARBA00023065"/>
    </source>
</evidence>
<dbReference type="Proteomes" id="UP000052015">
    <property type="component" value="Unassembled WGS sequence"/>
</dbReference>
<reference evidence="11 12" key="1">
    <citation type="submission" date="2015-09" db="EMBL/GenBank/DDBJ databases">
        <title>Draft genome sequence of a Caloramator mitchellensis, a moderate thermophile from the Great Artesian Basin of Australia.</title>
        <authorList>
            <person name="Patel B.K."/>
        </authorList>
    </citation>
    <scope>NUCLEOTIDE SEQUENCE [LARGE SCALE GENOMIC DNA]</scope>
    <source>
        <strain evidence="11 12">VF08</strain>
    </source>
</reference>
<dbReference type="InterPro" id="IPR005714">
    <property type="entry name" value="ATPase_T3SS_FliI/YscN"/>
</dbReference>
<dbReference type="GO" id="GO:0008564">
    <property type="term" value="F:protein-exporting ATPase activity"/>
    <property type="evidence" value="ECO:0007669"/>
    <property type="project" value="UniProtKB-EC"/>
</dbReference>
<evidence type="ECO:0000313" key="12">
    <source>
        <dbReference type="Proteomes" id="UP000052015"/>
    </source>
</evidence>
<keyword evidence="4" id="KW-0547">Nucleotide-binding</keyword>
<keyword evidence="12" id="KW-1185">Reference proteome</keyword>
<sequence length="434" mass="47232">MLEIDFNKLRDAMVGLDSIKLTGKVKKVVGLTIEVEGIRAFVGEVCKIYVGLNKFIYSEVVGFKDKGVLLMPLGDLTGVAPGCQVEATGKTLNVKVGQELLGKVLDGLGNPMNGEKFRTETEYKLDNDPPNPLTRKRIDTIMSTGIRAIDGFLTVGVGQRVGIFAGSGVGKSTLLGMIARYSDADVNVIGLIGERGREVREFIEQDLGEEGLKKSVVVVATSDQPPLLRLKGAFTATAIAEYFRDQGLNVMLMMDSVTRFAMAQREVGLTIGEPPATKGYTPSVFAMLPRLMERSGNSDKGTITAFYTVLVDGDDLNEPIADAARGILDGHIVLSRKLASKNHFPAIDVLGSISRLMPQIADEKLKQKASELRDILATYKDAEDLINIGAYQKGSNPKIDRAIQLIDKVNSFLRQGMTEHNDFKSTYERIISIG</sequence>
<dbReference type="Pfam" id="PF02874">
    <property type="entry name" value="ATP-synt_ab_N"/>
    <property type="match status" value="1"/>
</dbReference>
<keyword evidence="6" id="KW-0653">Protein transport</keyword>
<accession>A0A0R3JU67</accession>
<dbReference type="Pfam" id="PF18269">
    <property type="entry name" value="T3SS_ATPase_C"/>
    <property type="match status" value="1"/>
</dbReference>
<dbReference type="NCBIfam" id="TIGR01026">
    <property type="entry name" value="fliI_yscN"/>
    <property type="match status" value="1"/>
</dbReference>
<evidence type="ECO:0000256" key="7">
    <source>
        <dbReference type="ARBA" id="ARBA00022967"/>
    </source>
</evidence>
<feature type="domain" description="AAA+ ATPase" evidence="10">
    <location>
        <begin position="157"/>
        <end position="338"/>
    </location>
</feature>
<dbReference type="GO" id="GO:0044780">
    <property type="term" value="P:bacterial-type flagellum assembly"/>
    <property type="evidence" value="ECO:0007669"/>
    <property type="project" value="InterPro"/>
</dbReference>
<dbReference type="EC" id="3.6.3.14" evidence="11"/>
<dbReference type="Pfam" id="PF00006">
    <property type="entry name" value="ATP-synt_ab"/>
    <property type="match status" value="1"/>
</dbReference>
<keyword evidence="5" id="KW-0067">ATP-binding</keyword>
<dbReference type="PANTHER" id="PTHR15184:SF9">
    <property type="entry name" value="SPI-1 TYPE 3 SECRETION SYSTEM ATPASE"/>
    <property type="match status" value="1"/>
</dbReference>
<keyword evidence="11" id="KW-0378">Hydrolase</keyword>
<dbReference type="PROSITE" id="PS00152">
    <property type="entry name" value="ATPASE_ALPHA_BETA"/>
    <property type="match status" value="1"/>
</dbReference>
<dbReference type="OrthoDB" id="9802718at2"/>
<dbReference type="GO" id="GO:0030254">
    <property type="term" value="P:protein secretion by the type III secretion system"/>
    <property type="evidence" value="ECO:0007669"/>
    <property type="project" value="InterPro"/>
</dbReference>
<dbReference type="InterPro" id="IPR050053">
    <property type="entry name" value="ATPase_alpha/beta_chains"/>
</dbReference>
<dbReference type="InterPro" id="IPR027417">
    <property type="entry name" value="P-loop_NTPase"/>
</dbReference>
<evidence type="ECO:0000256" key="4">
    <source>
        <dbReference type="ARBA" id="ARBA00022741"/>
    </source>
</evidence>
<dbReference type="EMBL" id="LKHP01000005">
    <property type="protein sequence ID" value="KRQ87057.1"/>
    <property type="molecule type" value="Genomic_DNA"/>
</dbReference>
<keyword evidence="3" id="KW-0963">Cytoplasm</keyword>
<protein>
    <submittedName>
        <fullName evidence="11">Putative ATP synthase YscN</fullName>
        <ecNumber evidence="11">3.6.3.14</ecNumber>
    </submittedName>
</protein>
<dbReference type="CDD" id="cd18117">
    <property type="entry name" value="ATP-synt_flagellum-secretory_path_III_N"/>
    <property type="match status" value="1"/>
</dbReference>
<dbReference type="InterPro" id="IPR004100">
    <property type="entry name" value="ATPase_F1/V1/A1_a/bsu_N"/>
</dbReference>
<dbReference type="Gene3D" id="3.40.50.12240">
    <property type="match status" value="1"/>
</dbReference>
<dbReference type="SUPFAM" id="SSF52540">
    <property type="entry name" value="P-loop containing nucleoside triphosphate hydrolases"/>
    <property type="match status" value="1"/>
</dbReference>
<dbReference type="RefSeq" id="WP_057978212.1">
    <property type="nucleotide sequence ID" value="NZ_LKHP01000005.1"/>
</dbReference>
<dbReference type="PATRIC" id="fig|908809.3.peg.1257"/>
<dbReference type="AlphaFoldDB" id="A0A0R3JU67"/>
<dbReference type="InterPro" id="IPR022425">
    <property type="entry name" value="FliI_clade2"/>
</dbReference>
<dbReference type="InterPro" id="IPR020003">
    <property type="entry name" value="ATPase_a/bsu_AS"/>
</dbReference>